<evidence type="ECO:0000259" key="2">
    <source>
        <dbReference type="Pfam" id="PF12697"/>
    </source>
</evidence>
<dbReference type="Pfam" id="PF12697">
    <property type="entry name" value="Abhydrolase_6"/>
    <property type="match status" value="1"/>
</dbReference>
<keyword evidence="1" id="KW-0732">Signal</keyword>
<gene>
    <name evidence="3" type="ORF">ACFOPQ_12065</name>
</gene>
<dbReference type="GO" id="GO:0016787">
    <property type="term" value="F:hydrolase activity"/>
    <property type="evidence" value="ECO:0007669"/>
    <property type="project" value="UniProtKB-KW"/>
</dbReference>
<feature type="domain" description="AB hydrolase-1" evidence="2">
    <location>
        <begin position="77"/>
        <end position="207"/>
    </location>
</feature>
<protein>
    <submittedName>
        <fullName evidence="3">Alpha/beta hydrolase family protein</fullName>
        <ecNumber evidence="3">3.4.-.-</ecNumber>
    </submittedName>
</protein>
<evidence type="ECO:0000313" key="3">
    <source>
        <dbReference type="EMBL" id="MFC3861495.1"/>
    </source>
</evidence>
<dbReference type="RefSeq" id="WP_380078450.1">
    <property type="nucleotide sequence ID" value="NZ_JBHRZF010000144.1"/>
</dbReference>
<proteinExistence type="predicted"/>
<evidence type="ECO:0000313" key="4">
    <source>
        <dbReference type="Proteomes" id="UP001595748"/>
    </source>
</evidence>
<keyword evidence="3" id="KW-0378">Hydrolase</keyword>
<dbReference type="InterPro" id="IPR000073">
    <property type="entry name" value="AB_hydrolase_1"/>
</dbReference>
<comment type="caution">
    <text evidence="3">The sequence shown here is derived from an EMBL/GenBank/DDBJ whole genome shotgun (WGS) entry which is preliminary data.</text>
</comment>
<dbReference type="Proteomes" id="UP001595748">
    <property type="component" value="Unassembled WGS sequence"/>
</dbReference>
<dbReference type="EMBL" id="JBHRZF010000144">
    <property type="protein sequence ID" value="MFC3861495.1"/>
    <property type="molecule type" value="Genomic_DNA"/>
</dbReference>
<dbReference type="EC" id="3.4.-.-" evidence="3"/>
<name>A0ABV8A7Y4_9DEIO</name>
<evidence type="ECO:0000256" key="1">
    <source>
        <dbReference type="SAM" id="SignalP"/>
    </source>
</evidence>
<sequence>MKFSFPVLAAALWCSTAAAIPDAKVTWVALPAASASTPPSLLGVPDECLYTSCPLVTVSHPRGQTPERLRESPSFNVLSHALLHAHYAVLLSSDGGPTSWGSPGAYQQVADAHAHAVQMFRWNRRTYALGLSMGGLMALRSAQPGAEYPVSGLALIDAWTNLPVAWQASPGRQDEIRKAYQTDFPPNAEGDLLRSFLQGHRLPMFIAASPDDRVVPMQPNSVKLYQYALKPGSQFVTLRGPHLGGNRFTTQLAAQLVNFFQHLERQAIQEEVHENAQQ</sequence>
<dbReference type="InterPro" id="IPR029058">
    <property type="entry name" value="AB_hydrolase_fold"/>
</dbReference>
<dbReference type="Gene3D" id="3.40.50.1820">
    <property type="entry name" value="alpha/beta hydrolase"/>
    <property type="match status" value="1"/>
</dbReference>
<feature type="chain" id="PRO_5045180370" evidence="1">
    <location>
        <begin position="20"/>
        <end position="278"/>
    </location>
</feature>
<feature type="signal peptide" evidence="1">
    <location>
        <begin position="1"/>
        <end position="19"/>
    </location>
</feature>
<reference evidence="4" key="1">
    <citation type="journal article" date="2019" name="Int. J. Syst. Evol. Microbiol.">
        <title>The Global Catalogue of Microorganisms (GCM) 10K type strain sequencing project: providing services to taxonomists for standard genome sequencing and annotation.</title>
        <authorList>
            <consortium name="The Broad Institute Genomics Platform"/>
            <consortium name="The Broad Institute Genome Sequencing Center for Infectious Disease"/>
            <person name="Wu L."/>
            <person name="Ma J."/>
        </authorList>
    </citation>
    <scope>NUCLEOTIDE SEQUENCE [LARGE SCALE GENOMIC DNA]</scope>
    <source>
        <strain evidence="4">CCTCC AB 2013263</strain>
    </source>
</reference>
<organism evidence="3 4">
    <name type="scientific">Deinococcus antarcticus</name>
    <dbReference type="NCBI Taxonomy" id="1298767"/>
    <lineage>
        <taxon>Bacteria</taxon>
        <taxon>Thermotogati</taxon>
        <taxon>Deinococcota</taxon>
        <taxon>Deinococci</taxon>
        <taxon>Deinococcales</taxon>
        <taxon>Deinococcaceae</taxon>
        <taxon>Deinococcus</taxon>
    </lineage>
</organism>
<accession>A0ABV8A7Y4</accession>
<keyword evidence="4" id="KW-1185">Reference proteome</keyword>
<dbReference type="SUPFAM" id="SSF53474">
    <property type="entry name" value="alpha/beta-Hydrolases"/>
    <property type="match status" value="1"/>
</dbReference>